<dbReference type="GO" id="GO:0015501">
    <property type="term" value="F:glutamate:sodium symporter activity"/>
    <property type="evidence" value="ECO:0007669"/>
    <property type="project" value="InterPro"/>
</dbReference>
<dbReference type="Pfam" id="PF03616">
    <property type="entry name" value="Glt_symporter"/>
    <property type="match status" value="1"/>
</dbReference>
<feature type="transmembrane region" description="Helical" evidence="1">
    <location>
        <begin position="75"/>
        <end position="98"/>
    </location>
</feature>
<reference evidence="2" key="1">
    <citation type="submission" date="2021-01" db="EMBL/GenBank/DDBJ databases">
        <authorList>
            <person name="Corre E."/>
            <person name="Pelletier E."/>
            <person name="Niang G."/>
            <person name="Scheremetjew M."/>
            <person name="Finn R."/>
            <person name="Kale V."/>
            <person name="Holt S."/>
            <person name="Cochrane G."/>
            <person name="Meng A."/>
            <person name="Brown T."/>
            <person name="Cohen L."/>
        </authorList>
    </citation>
    <scope>NUCLEOTIDE SEQUENCE</scope>
    <source>
        <strain evidence="2">NY070348D</strain>
    </source>
</reference>
<feature type="transmembrane region" description="Helical" evidence="1">
    <location>
        <begin position="12"/>
        <end position="30"/>
    </location>
</feature>
<feature type="transmembrane region" description="Helical" evidence="1">
    <location>
        <begin position="378"/>
        <end position="403"/>
    </location>
</feature>
<dbReference type="GO" id="GO:0015813">
    <property type="term" value="P:L-glutamate transmembrane transport"/>
    <property type="evidence" value="ECO:0007669"/>
    <property type="project" value="InterPro"/>
</dbReference>
<name>A0A7S2RIY4_9STRA</name>
<evidence type="ECO:0000256" key="1">
    <source>
        <dbReference type="SAM" id="Phobius"/>
    </source>
</evidence>
<feature type="transmembrane region" description="Helical" evidence="1">
    <location>
        <begin position="474"/>
        <end position="495"/>
    </location>
</feature>
<feature type="transmembrane region" description="Helical" evidence="1">
    <location>
        <begin position="119"/>
        <end position="140"/>
    </location>
</feature>
<keyword evidence="1" id="KW-1133">Transmembrane helix</keyword>
<dbReference type="AlphaFoldDB" id="A0A7S2RIY4"/>
<keyword evidence="1" id="KW-0812">Transmembrane</keyword>
<dbReference type="PANTHER" id="PTHR36178">
    <property type="entry name" value="SLR0625 PROTEIN"/>
    <property type="match status" value="1"/>
</dbReference>
<evidence type="ECO:0000313" key="2">
    <source>
        <dbReference type="EMBL" id="CAD9672526.1"/>
    </source>
</evidence>
<feature type="transmembrane region" description="Helical" evidence="1">
    <location>
        <begin position="314"/>
        <end position="335"/>
    </location>
</feature>
<sequence>MQVPAFAMTSTAMRIASSFGFCCFLLYVGFVLREKIAFSRKIMLPAPLIGGVIGLIFVQLCNLNENVKAVVEHDWIIGWSELPTFLMNIIFTTMFMGNRVPGIGEAWKWAGPQLAYGQILAWGNWTVSCFITVVLLTPAYGTHVLFGSIFPIGFEAGHGAAAGYTESFINLGFMDGGDLALTVSTIGMLSGVILGTLICNLGQRQLWTRSSYEAGLSIEEPCCESEKRYNSRIEPTTSELSQEEISMIRDWRLKAVIDPNERKPGSYSTISVEAMESFSLHLAFIGLATFLAYWTKRGLIGVEQLDDWLTEYSFFSGFPLFPLCMIWGLIIQIFVDRFCTVSPLDRPTMERIGGIALDFLILTAIASTRVDAISSQVVAMLILVLVGMAWQLFAFFVLAPMMLPDYWFERGIAELGKSMGTTATGIMLLQMVDPNHKTTALKAFTCKQMLHEPFMGGGIWTSLALPLVVSLGNWGVFGISVGFIAFWLIIWFVFFRRLKEGPMVQYKYNPVYN</sequence>
<gene>
    <name evidence="2" type="ORF">QSP1433_LOCUS3971</name>
</gene>
<dbReference type="EMBL" id="HBHK01006576">
    <property type="protein sequence ID" value="CAD9672526.1"/>
    <property type="molecule type" value="Transcribed_RNA"/>
</dbReference>
<dbReference type="InterPro" id="IPR004445">
    <property type="entry name" value="GltS"/>
</dbReference>
<dbReference type="PANTHER" id="PTHR36178:SF1">
    <property type="entry name" value="SODIUM_GLUTAMATE SYMPORTER"/>
    <property type="match status" value="1"/>
</dbReference>
<proteinExistence type="predicted"/>
<organism evidence="2">
    <name type="scientific">Mucochytrium quahogii</name>
    <dbReference type="NCBI Taxonomy" id="96639"/>
    <lineage>
        <taxon>Eukaryota</taxon>
        <taxon>Sar</taxon>
        <taxon>Stramenopiles</taxon>
        <taxon>Bigyra</taxon>
        <taxon>Labyrinthulomycetes</taxon>
        <taxon>Thraustochytrida</taxon>
        <taxon>Thraustochytriidae</taxon>
        <taxon>Mucochytrium</taxon>
    </lineage>
</organism>
<dbReference type="GO" id="GO:0016020">
    <property type="term" value="C:membrane"/>
    <property type="evidence" value="ECO:0007669"/>
    <property type="project" value="InterPro"/>
</dbReference>
<keyword evidence="1" id="KW-0472">Membrane</keyword>
<feature type="transmembrane region" description="Helical" evidence="1">
    <location>
        <begin position="179"/>
        <end position="201"/>
    </location>
</feature>
<accession>A0A7S2RIY4</accession>
<feature type="transmembrane region" description="Helical" evidence="1">
    <location>
        <begin position="42"/>
        <end position="60"/>
    </location>
</feature>
<protein>
    <recommendedName>
        <fullName evidence="3">Sodium:glutamate symporter</fullName>
    </recommendedName>
</protein>
<feature type="transmembrane region" description="Helical" evidence="1">
    <location>
        <begin position="278"/>
        <end position="294"/>
    </location>
</feature>
<evidence type="ECO:0008006" key="3">
    <source>
        <dbReference type="Google" id="ProtNLM"/>
    </source>
</evidence>